<accession>A0A5B7EZT4</accession>
<protein>
    <submittedName>
        <fullName evidence="2">Uncharacterized protein</fullName>
    </submittedName>
</protein>
<dbReference type="AlphaFoldDB" id="A0A5B7EZT4"/>
<name>A0A5B7EZT4_PORTR</name>
<dbReference type="Proteomes" id="UP000324222">
    <property type="component" value="Unassembled WGS sequence"/>
</dbReference>
<evidence type="ECO:0000313" key="2">
    <source>
        <dbReference type="EMBL" id="MPC38727.1"/>
    </source>
</evidence>
<sequence>MKGFTPLECAATHMRTLALRTRTHAKVLHIERRLVTRGPDHRTPLESALCRSAHSAGSNTNNTTLDWPRKKTLDTRPAKEKQHSTLN</sequence>
<evidence type="ECO:0000256" key="1">
    <source>
        <dbReference type="SAM" id="MobiDB-lite"/>
    </source>
</evidence>
<feature type="compositionally biased region" description="Polar residues" evidence="1">
    <location>
        <begin position="55"/>
        <end position="65"/>
    </location>
</feature>
<gene>
    <name evidence="2" type="ORF">E2C01_032240</name>
</gene>
<keyword evidence="3" id="KW-1185">Reference proteome</keyword>
<comment type="caution">
    <text evidence="2">The sequence shown here is derived from an EMBL/GenBank/DDBJ whole genome shotgun (WGS) entry which is preliminary data.</text>
</comment>
<reference evidence="2 3" key="1">
    <citation type="submission" date="2019-05" db="EMBL/GenBank/DDBJ databases">
        <title>Another draft genome of Portunus trituberculatus and its Hox gene families provides insights of decapod evolution.</title>
        <authorList>
            <person name="Jeong J.-H."/>
            <person name="Song I."/>
            <person name="Kim S."/>
            <person name="Choi T."/>
            <person name="Kim D."/>
            <person name="Ryu S."/>
            <person name="Kim W."/>
        </authorList>
    </citation>
    <scope>NUCLEOTIDE SEQUENCE [LARGE SCALE GENOMIC DNA]</scope>
    <source>
        <tissue evidence="2">Muscle</tissue>
    </source>
</reference>
<feature type="region of interest" description="Disordered" evidence="1">
    <location>
        <begin position="50"/>
        <end position="87"/>
    </location>
</feature>
<proteinExistence type="predicted"/>
<organism evidence="2 3">
    <name type="scientific">Portunus trituberculatus</name>
    <name type="common">Swimming crab</name>
    <name type="synonym">Neptunus trituberculatus</name>
    <dbReference type="NCBI Taxonomy" id="210409"/>
    <lineage>
        <taxon>Eukaryota</taxon>
        <taxon>Metazoa</taxon>
        <taxon>Ecdysozoa</taxon>
        <taxon>Arthropoda</taxon>
        <taxon>Crustacea</taxon>
        <taxon>Multicrustacea</taxon>
        <taxon>Malacostraca</taxon>
        <taxon>Eumalacostraca</taxon>
        <taxon>Eucarida</taxon>
        <taxon>Decapoda</taxon>
        <taxon>Pleocyemata</taxon>
        <taxon>Brachyura</taxon>
        <taxon>Eubrachyura</taxon>
        <taxon>Portunoidea</taxon>
        <taxon>Portunidae</taxon>
        <taxon>Portuninae</taxon>
        <taxon>Portunus</taxon>
    </lineage>
</organism>
<feature type="compositionally biased region" description="Basic and acidic residues" evidence="1">
    <location>
        <begin position="67"/>
        <end position="87"/>
    </location>
</feature>
<evidence type="ECO:0000313" key="3">
    <source>
        <dbReference type="Proteomes" id="UP000324222"/>
    </source>
</evidence>
<dbReference type="EMBL" id="VSRR010004153">
    <property type="protein sequence ID" value="MPC38727.1"/>
    <property type="molecule type" value="Genomic_DNA"/>
</dbReference>